<gene>
    <name evidence="4" type="ORF">ANE_LOCUS21091</name>
</gene>
<evidence type="ECO:0000259" key="3">
    <source>
        <dbReference type="Pfam" id="PF03478"/>
    </source>
</evidence>
<sequence>MGFISKSHIIAFTRGYLLLIVHCTKVSLSSPDPILEDDFSVAANFNDNQLSVCKPCRDDSTWTHIEIPHSGSFDLMYTKRDETFYFTACEGLFNLTNNNELKYKALRLRNEPQMSNPDSSDMLEKCHKTEHLVESPSGELFFIKWYTKSHYVHEVCGSYKIRHIRPQRFMVFREKEKRSNDFCYTEDIGDLCIFLGKIGLYDLASGTIRSFRPCDDTKFSDARYWLHPTNPKGTENGTYVASCSGIDDSYLHRFQSIRALSVQDLIKPERCEEIRDEFRLLGERKVTKAVELGQGREEVVEKVMIKSMQRKEEGVVEKVKKKFNKLEELEKEVVEIVTKCSAAGASSKKSSCRHPDLAPRPDRFPTYSLIAQIQLPYLLSSSFRLPPRHSEKVAKKVRGNKELEEEVVENITRTFSKLEELEEEIAEKVTKKFRGNKELDEEVVEKIKKIFSEMEITEEVVEKVTKKFSKLKKREVEYRHNEQEITEEVAEKVTKVFLSTPDDDDLDDFFYRLEKNPDLY</sequence>
<comment type="caution">
    <text evidence="4">The sequence shown here is derived from an EMBL/GenBank/DDBJ whole genome shotgun (WGS) entry which is preliminary data.</text>
</comment>
<organism evidence="4 5">
    <name type="scientific">Arabis nemorensis</name>
    <dbReference type="NCBI Taxonomy" id="586526"/>
    <lineage>
        <taxon>Eukaryota</taxon>
        <taxon>Viridiplantae</taxon>
        <taxon>Streptophyta</taxon>
        <taxon>Embryophyta</taxon>
        <taxon>Tracheophyta</taxon>
        <taxon>Spermatophyta</taxon>
        <taxon>Magnoliopsida</taxon>
        <taxon>eudicotyledons</taxon>
        <taxon>Gunneridae</taxon>
        <taxon>Pentapetalae</taxon>
        <taxon>rosids</taxon>
        <taxon>malvids</taxon>
        <taxon>Brassicales</taxon>
        <taxon>Brassicaceae</taxon>
        <taxon>Arabideae</taxon>
        <taxon>Arabis</taxon>
    </lineage>
</organism>
<dbReference type="AlphaFoldDB" id="A0A565CAH2"/>
<name>A0A565CAH2_9BRAS</name>
<feature type="coiled-coil region" evidence="1">
    <location>
        <begin position="404"/>
        <end position="474"/>
    </location>
</feature>
<dbReference type="InterPro" id="IPR005174">
    <property type="entry name" value="KIB1-4_b-propeller"/>
</dbReference>
<evidence type="ECO:0000313" key="5">
    <source>
        <dbReference type="Proteomes" id="UP000489600"/>
    </source>
</evidence>
<keyword evidence="1" id="KW-0175">Coiled coil</keyword>
<proteinExistence type="predicted"/>
<dbReference type="Proteomes" id="UP000489600">
    <property type="component" value="Unassembled WGS sequence"/>
</dbReference>
<evidence type="ECO:0000256" key="2">
    <source>
        <dbReference type="SAM" id="SignalP"/>
    </source>
</evidence>
<feature type="signal peptide" evidence="2">
    <location>
        <begin position="1"/>
        <end position="31"/>
    </location>
</feature>
<feature type="coiled-coil region" evidence="1">
    <location>
        <begin position="312"/>
        <end position="339"/>
    </location>
</feature>
<evidence type="ECO:0000256" key="1">
    <source>
        <dbReference type="SAM" id="Coils"/>
    </source>
</evidence>
<feature type="domain" description="KIB1-4 beta-propeller" evidence="3">
    <location>
        <begin position="23"/>
        <end position="197"/>
    </location>
</feature>
<keyword evidence="5" id="KW-1185">Reference proteome</keyword>
<protein>
    <recommendedName>
        <fullName evidence="3">KIB1-4 beta-propeller domain-containing protein</fullName>
    </recommendedName>
</protein>
<reference evidence="4" key="1">
    <citation type="submission" date="2019-07" db="EMBL/GenBank/DDBJ databases">
        <authorList>
            <person name="Dittberner H."/>
        </authorList>
    </citation>
    <scope>NUCLEOTIDE SEQUENCE [LARGE SCALE GENOMIC DNA]</scope>
</reference>
<accession>A0A565CAH2</accession>
<evidence type="ECO:0000313" key="4">
    <source>
        <dbReference type="EMBL" id="VVB10647.1"/>
    </source>
</evidence>
<feature type="chain" id="PRO_5022082871" description="KIB1-4 beta-propeller domain-containing protein" evidence="2">
    <location>
        <begin position="32"/>
        <end position="520"/>
    </location>
</feature>
<keyword evidence="2" id="KW-0732">Signal</keyword>
<dbReference type="OrthoDB" id="642536at2759"/>
<dbReference type="EMBL" id="CABITT030000007">
    <property type="protein sequence ID" value="VVB10647.1"/>
    <property type="molecule type" value="Genomic_DNA"/>
</dbReference>
<dbReference type="Pfam" id="PF03478">
    <property type="entry name" value="Beta-prop_KIB1-4"/>
    <property type="match status" value="1"/>
</dbReference>